<sequence>MYKPSLLILGFLGMLYATEDTEGFLAHMPDATEPTENAPEPPKRAETQQALVKTQKKQIPTLQERPLLDAQTLQKQVMQQEKQKLKAQRHSRAIFIKNGWFLGTEITISGTDLREDLSRLNGATDTLVFYQGRAKRANFNMGIVGGYQHYFGNTQKHGIKVSAHLYGGTPSVVNTPMRDVRTSLTTTYTPLSFGLDVKYVYDFFNHIGKHRHTLGLSVGVGWRLYEYFASIEAFHTRIGVLTPTSPKNIFNQGFYPTIGLHYYLNHHQFGINYRFGGAIHYTSSVKSTIQEKSGRFKAEVLFDSFRTELNNSSYISLNYAYLF</sequence>
<protein>
    <submittedName>
        <fullName evidence="2">OMP793</fullName>
    </submittedName>
</protein>
<dbReference type="EMBL" id="LT633535">
    <property type="protein sequence ID" value="SFZ72261.1"/>
    <property type="molecule type" value="Genomic_DNA"/>
</dbReference>
<proteinExistence type="predicted"/>
<reference evidence="2" key="1">
    <citation type="submission" date="2016-10" db="EMBL/GenBank/DDBJ databases">
        <title>Proteomic and phylogenetic analysis of the outer membrane protein repertoire of gastric Helicobacter species.</title>
        <authorList>
            <person name="Joosten M."/>
        </authorList>
    </citation>
    <scope>NUCLEOTIDE SEQUENCE</scope>
    <source>
        <strain evidence="2">HS2</strain>
    </source>
</reference>
<organism evidence="2">
    <name type="scientific">Helicobacter suis</name>
    <dbReference type="NCBI Taxonomy" id="104628"/>
    <lineage>
        <taxon>Bacteria</taxon>
        <taxon>Pseudomonadati</taxon>
        <taxon>Campylobacterota</taxon>
        <taxon>Epsilonproteobacteria</taxon>
        <taxon>Campylobacterales</taxon>
        <taxon>Helicobacteraceae</taxon>
        <taxon>Helicobacter</taxon>
    </lineage>
</organism>
<evidence type="ECO:0000256" key="1">
    <source>
        <dbReference type="SAM" id="MobiDB-lite"/>
    </source>
</evidence>
<feature type="compositionally biased region" description="Low complexity" evidence="1">
    <location>
        <begin position="29"/>
        <end position="38"/>
    </location>
</feature>
<feature type="region of interest" description="Disordered" evidence="1">
    <location>
        <begin position="29"/>
        <end position="48"/>
    </location>
</feature>
<evidence type="ECO:0000313" key="2">
    <source>
        <dbReference type="EMBL" id="SFZ72261.1"/>
    </source>
</evidence>
<name>A0A1M4NHJ5_9HELI</name>
<gene>
    <name evidence="2" type="primary">omp793</name>
</gene>
<dbReference type="AlphaFoldDB" id="A0A1M4NHJ5"/>
<accession>A0A1M4NHJ5</accession>